<sequence length="445" mass="50607">MHREQPDLQQQLHLERGVHLKPFLHQVSGHSCVLRYGDRTICKLLVPQEFQFYKNIPSTLEKFIPQFTGVVSVRFDEDLEGSICVQAFPLHSDSGVGDINTDWTLNTQMNSNLLKEQLSDNSFLDPKNGKNKSPGHDEQEVTCEKEVLLDDSNPPQHNPWRLHFQQSQLQKMKDNAKKHNQDKFLLLEDLTWRCMFPCVLDLKMGTRHWRQHGDNVTGDGVLVPSCQQSSSASVGVRHCGMQVYNSDSGQFLFVDKYVGRKLTRSGLKEALFQFFHDGRRLRHHLLPMVLRRLRELQTALEGCDSCRFYSSSLLIIYDGHQDEEDGVNEEKEDDGADVFEISRSSTPSSSISGCQRTHSDEDPDPAVDVRMIDPEEGPDPAVDVRIDPEEGPDPAVDVRMIDFAHTVCPDYLDDSRVLQGPDTGYLFGLQNLITIISQLQRIGKH</sequence>
<evidence type="ECO:0000313" key="2">
    <source>
        <dbReference type="Proteomes" id="UP001157502"/>
    </source>
</evidence>
<accession>A0ACC2H5B4</accession>
<comment type="caution">
    <text evidence="1">The sequence shown here is derived from an EMBL/GenBank/DDBJ whole genome shotgun (WGS) entry which is preliminary data.</text>
</comment>
<protein>
    <submittedName>
        <fullName evidence="1">Uncharacterized protein</fullName>
    </submittedName>
</protein>
<gene>
    <name evidence="1" type="ORF">DPEC_G00054530</name>
</gene>
<dbReference type="EMBL" id="CM055732">
    <property type="protein sequence ID" value="KAJ8011086.1"/>
    <property type="molecule type" value="Genomic_DNA"/>
</dbReference>
<organism evidence="1 2">
    <name type="scientific">Dallia pectoralis</name>
    <name type="common">Alaska blackfish</name>
    <dbReference type="NCBI Taxonomy" id="75939"/>
    <lineage>
        <taxon>Eukaryota</taxon>
        <taxon>Metazoa</taxon>
        <taxon>Chordata</taxon>
        <taxon>Craniata</taxon>
        <taxon>Vertebrata</taxon>
        <taxon>Euteleostomi</taxon>
        <taxon>Actinopterygii</taxon>
        <taxon>Neopterygii</taxon>
        <taxon>Teleostei</taxon>
        <taxon>Protacanthopterygii</taxon>
        <taxon>Esociformes</taxon>
        <taxon>Umbridae</taxon>
        <taxon>Dallia</taxon>
    </lineage>
</organism>
<keyword evidence="2" id="KW-1185">Reference proteome</keyword>
<proteinExistence type="predicted"/>
<reference evidence="1" key="1">
    <citation type="submission" date="2021-05" db="EMBL/GenBank/DDBJ databases">
        <authorList>
            <person name="Pan Q."/>
            <person name="Jouanno E."/>
            <person name="Zahm M."/>
            <person name="Klopp C."/>
            <person name="Cabau C."/>
            <person name="Louis A."/>
            <person name="Berthelot C."/>
            <person name="Parey E."/>
            <person name="Roest Crollius H."/>
            <person name="Montfort J."/>
            <person name="Robinson-Rechavi M."/>
            <person name="Bouchez O."/>
            <person name="Lampietro C."/>
            <person name="Lopez Roques C."/>
            <person name="Donnadieu C."/>
            <person name="Postlethwait J."/>
            <person name="Bobe J."/>
            <person name="Dillon D."/>
            <person name="Chandos A."/>
            <person name="von Hippel F."/>
            <person name="Guiguen Y."/>
        </authorList>
    </citation>
    <scope>NUCLEOTIDE SEQUENCE</scope>
    <source>
        <strain evidence="1">YG-Jan2019</strain>
    </source>
</reference>
<evidence type="ECO:0000313" key="1">
    <source>
        <dbReference type="EMBL" id="KAJ8011086.1"/>
    </source>
</evidence>
<name>A0ACC2H5B4_DALPE</name>
<dbReference type="Proteomes" id="UP001157502">
    <property type="component" value="Chromosome 5"/>
</dbReference>